<dbReference type="Pfam" id="PF00828">
    <property type="entry name" value="Ribosomal_L27A"/>
    <property type="match status" value="1"/>
</dbReference>
<dbReference type="AlphaFoldDB" id="J6F637"/>
<dbReference type="VEuPathDB" id="FungiDB:A1Q1_08103"/>
<dbReference type="PANTHER" id="PTHR12934:SF11">
    <property type="entry name" value="LARGE RIBOSOMAL SUBUNIT PROTEIN UL15M"/>
    <property type="match status" value="1"/>
</dbReference>
<organism evidence="6 7">
    <name type="scientific">Trichosporon asahii var. asahii (strain ATCC 90039 / CBS 2479 / JCM 2466 / KCTC 7840 / NBRC 103889/ NCYC 2677 / UAMH 7654)</name>
    <name type="common">Yeast</name>
    <dbReference type="NCBI Taxonomy" id="1186058"/>
    <lineage>
        <taxon>Eukaryota</taxon>
        <taxon>Fungi</taxon>
        <taxon>Dikarya</taxon>
        <taxon>Basidiomycota</taxon>
        <taxon>Agaricomycotina</taxon>
        <taxon>Tremellomycetes</taxon>
        <taxon>Trichosporonales</taxon>
        <taxon>Trichosporonaceae</taxon>
        <taxon>Trichosporon</taxon>
    </lineage>
</organism>
<dbReference type="InterPro" id="IPR036227">
    <property type="entry name" value="Ribosomal_uL15/eL18_sf"/>
</dbReference>
<feature type="compositionally biased region" description="Gly residues" evidence="4">
    <location>
        <begin position="46"/>
        <end position="57"/>
    </location>
</feature>
<keyword evidence="2" id="KW-0689">Ribosomal protein</keyword>
<proteinExistence type="inferred from homology"/>
<evidence type="ECO:0000256" key="3">
    <source>
        <dbReference type="ARBA" id="ARBA00023274"/>
    </source>
</evidence>
<feature type="domain" description="Large ribosomal subunit protein uL15/eL18" evidence="5">
    <location>
        <begin position="102"/>
        <end position="181"/>
    </location>
</feature>
<evidence type="ECO:0000313" key="6">
    <source>
        <dbReference type="EMBL" id="EJT50777.1"/>
    </source>
</evidence>
<sequence>MLRNALASLRTAAADAVAAQKRCYATGLSNIGPAKGSTRTNTRLGRGPGSTKGGTSGRGHKGQNARSGNGKPSPQFAGGQTPLYKLMPKKGFLNFTRREYAPLNIAKLQSWIAQGRIDTGVPITIGTVIRSNLVHGIKGWSGVKLLGKPDPNMPLPPIELELSRFSKTAAKAVIDAGGNVTAVYHTPLGLRQEIWPEKFAGREIRNAAPIRRTDIEYYTNPKNHGYLAKYPEFNPHHDKMFPPPVEAKEGEEAGEGKAESK</sequence>
<dbReference type="RefSeq" id="XP_014181725.1">
    <property type="nucleotide sequence ID" value="XM_014326250.1"/>
</dbReference>
<dbReference type="GO" id="GO:0006412">
    <property type="term" value="P:translation"/>
    <property type="evidence" value="ECO:0007669"/>
    <property type="project" value="InterPro"/>
</dbReference>
<dbReference type="InterPro" id="IPR005749">
    <property type="entry name" value="Ribosomal_uL15_bac-type"/>
</dbReference>
<evidence type="ECO:0000256" key="1">
    <source>
        <dbReference type="ARBA" id="ARBA00007320"/>
    </source>
</evidence>
<dbReference type="GeneID" id="25991615"/>
<dbReference type="EMBL" id="ALBS01000090">
    <property type="protein sequence ID" value="EJT50777.1"/>
    <property type="molecule type" value="Genomic_DNA"/>
</dbReference>
<feature type="region of interest" description="Disordered" evidence="4">
    <location>
        <begin position="28"/>
        <end position="81"/>
    </location>
</feature>
<accession>J6F637</accession>
<dbReference type="SUPFAM" id="SSF52080">
    <property type="entry name" value="Ribosomal proteins L15p and L18e"/>
    <property type="match status" value="1"/>
</dbReference>
<dbReference type="GO" id="GO:0005762">
    <property type="term" value="C:mitochondrial large ribosomal subunit"/>
    <property type="evidence" value="ECO:0007669"/>
    <property type="project" value="TreeGrafter"/>
</dbReference>
<reference evidence="6 7" key="1">
    <citation type="journal article" date="2012" name="Eukaryot. Cell">
        <title>Draft genome sequence of CBS 2479, the standard type strain of Trichosporon asahii.</title>
        <authorList>
            <person name="Yang R.Y."/>
            <person name="Li H.T."/>
            <person name="Zhu H."/>
            <person name="Zhou G.P."/>
            <person name="Wang M."/>
            <person name="Wang L."/>
        </authorList>
    </citation>
    <scope>NUCLEOTIDE SEQUENCE [LARGE SCALE GENOMIC DNA]</scope>
    <source>
        <strain evidence="7">ATCC 90039 / CBS 2479 / JCM 2466 / KCTC 7840 / NCYC 2677 / UAMH 7654</strain>
    </source>
</reference>
<protein>
    <recommendedName>
        <fullName evidence="5">Large ribosomal subunit protein uL15/eL18 domain-containing protein</fullName>
    </recommendedName>
</protein>
<gene>
    <name evidence="6" type="ORF">A1Q1_08103</name>
</gene>
<dbReference type="InterPro" id="IPR030878">
    <property type="entry name" value="Ribosomal_uL15"/>
</dbReference>
<evidence type="ECO:0000256" key="4">
    <source>
        <dbReference type="SAM" id="MobiDB-lite"/>
    </source>
</evidence>
<dbReference type="GO" id="GO:0003735">
    <property type="term" value="F:structural constituent of ribosome"/>
    <property type="evidence" value="ECO:0007669"/>
    <property type="project" value="InterPro"/>
</dbReference>
<feature type="region of interest" description="Disordered" evidence="4">
    <location>
        <begin position="237"/>
        <end position="261"/>
    </location>
</feature>
<dbReference type="Gene3D" id="3.100.10.10">
    <property type="match status" value="1"/>
</dbReference>
<evidence type="ECO:0000259" key="5">
    <source>
        <dbReference type="Pfam" id="PF00828"/>
    </source>
</evidence>
<evidence type="ECO:0000313" key="7">
    <source>
        <dbReference type="Proteomes" id="UP000002748"/>
    </source>
</evidence>
<keyword evidence="3" id="KW-0687">Ribonucleoprotein</keyword>
<dbReference type="OrthoDB" id="361383at2759"/>
<comment type="caution">
    <text evidence="6">The sequence shown here is derived from an EMBL/GenBank/DDBJ whole genome shotgun (WGS) entry which is preliminary data.</text>
</comment>
<comment type="similarity">
    <text evidence="1">Belongs to the universal ribosomal protein uL15 family.</text>
</comment>
<dbReference type="HAMAP" id="MF_01341">
    <property type="entry name" value="Ribosomal_uL15"/>
    <property type="match status" value="1"/>
</dbReference>
<dbReference type="KEGG" id="tasa:A1Q1_08103"/>
<dbReference type="InterPro" id="IPR021131">
    <property type="entry name" value="Ribosomal_uL15/eL18"/>
</dbReference>
<name>J6F637_TRIAS</name>
<dbReference type="NCBIfam" id="TIGR01071">
    <property type="entry name" value="rplO_bact"/>
    <property type="match status" value="1"/>
</dbReference>
<dbReference type="PANTHER" id="PTHR12934">
    <property type="entry name" value="50S RIBOSOMAL PROTEIN L15"/>
    <property type="match status" value="1"/>
</dbReference>
<evidence type="ECO:0000256" key="2">
    <source>
        <dbReference type="ARBA" id="ARBA00022980"/>
    </source>
</evidence>
<dbReference type="Proteomes" id="UP000002748">
    <property type="component" value="Unassembled WGS sequence"/>
</dbReference>
<dbReference type="HOGENOM" id="CLU_055188_5_1_1"/>